<organism evidence="1 2">
    <name type="scientific">Hymenobacter sediminicola</name>
    <dbReference type="NCBI Taxonomy" id="2761579"/>
    <lineage>
        <taxon>Bacteria</taxon>
        <taxon>Pseudomonadati</taxon>
        <taxon>Bacteroidota</taxon>
        <taxon>Cytophagia</taxon>
        <taxon>Cytophagales</taxon>
        <taxon>Hymenobacteraceae</taxon>
        <taxon>Hymenobacter</taxon>
    </lineage>
</organism>
<dbReference type="AlphaFoldDB" id="A0A7G7W6J9"/>
<dbReference type="EMBL" id="CP060202">
    <property type="protein sequence ID" value="QNH61992.1"/>
    <property type="molecule type" value="Genomic_DNA"/>
</dbReference>
<dbReference type="KEGG" id="hsk:H4317_17900"/>
<dbReference type="Proteomes" id="UP000515489">
    <property type="component" value="Chromosome"/>
</dbReference>
<proteinExistence type="predicted"/>
<accession>A0A7G7W6J9</accession>
<reference evidence="1 2" key="1">
    <citation type="submission" date="2020-08" db="EMBL/GenBank/DDBJ databases">
        <title>Hymenobacter sp. S2-20-2 genome sequencing.</title>
        <authorList>
            <person name="Jin L."/>
        </authorList>
    </citation>
    <scope>NUCLEOTIDE SEQUENCE [LARGE SCALE GENOMIC DNA]</scope>
    <source>
        <strain evidence="1 2">S2-20-2</strain>
    </source>
</reference>
<protein>
    <submittedName>
        <fullName evidence="1">Uncharacterized protein</fullName>
    </submittedName>
</protein>
<gene>
    <name evidence="1" type="ORF">H4317_17900</name>
</gene>
<dbReference type="RefSeq" id="WP_185887910.1">
    <property type="nucleotide sequence ID" value="NZ_CP060202.1"/>
</dbReference>
<keyword evidence="2" id="KW-1185">Reference proteome</keyword>
<evidence type="ECO:0000313" key="1">
    <source>
        <dbReference type="EMBL" id="QNH61992.1"/>
    </source>
</evidence>
<sequence>MSANEYKRLKEQDNVLDFETLNTTRNLLEKAGQQELAQHITKIIENGSVSKPSLHNNLDRWTGFYQVTLTDGEIDLVISLLLDKEADALDENYETTAAASFYASMVDRWNNLITQRSGRDASASSA</sequence>
<evidence type="ECO:0000313" key="2">
    <source>
        <dbReference type="Proteomes" id="UP000515489"/>
    </source>
</evidence>
<name>A0A7G7W6J9_9BACT</name>